<dbReference type="InterPro" id="IPR004090">
    <property type="entry name" value="Chemotax_Me-accpt_rcpt"/>
</dbReference>
<dbReference type="GO" id="GO:0006935">
    <property type="term" value="P:chemotaxis"/>
    <property type="evidence" value="ECO:0007669"/>
    <property type="project" value="InterPro"/>
</dbReference>
<feature type="transmembrane region" description="Helical" evidence="7">
    <location>
        <begin position="183"/>
        <end position="205"/>
    </location>
</feature>
<gene>
    <name evidence="11" type="ORF">EK403_14630</name>
</gene>
<keyword evidence="7" id="KW-1133">Transmembrane helix</keyword>
<evidence type="ECO:0000256" key="5">
    <source>
        <dbReference type="PROSITE-ProRule" id="PRU00284"/>
    </source>
</evidence>
<dbReference type="InterPro" id="IPR003660">
    <property type="entry name" value="HAMP_dom"/>
</dbReference>
<dbReference type="RefSeq" id="WP_128778215.1">
    <property type="nucleotide sequence ID" value="NZ_RYFI01000014.1"/>
</dbReference>
<dbReference type="Pfam" id="PF00672">
    <property type="entry name" value="HAMP"/>
    <property type="match status" value="1"/>
</dbReference>
<dbReference type="PANTHER" id="PTHR32089:SF112">
    <property type="entry name" value="LYSOZYME-LIKE PROTEIN-RELATED"/>
    <property type="match status" value="1"/>
</dbReference>
<dbReference type="PROSITE" id="PS50111">
    <property type="entry name" value="CHEMOTAXIS_TRANSDUC_2"/>
    <property type="match status" value="1"/>
</dbReference>
<name>A0A4Q0MF12_9HYPH</name>
<dbReference type="SUPFAM" id="SSF58104">
    <property type="entry name" value="Methyl-accepting chemotaxis protein (MCP) signaling domain"/>
    <property type="match status" value="1"/>
</dbReference>
<dbReference type="PROSITE" id="PS50192">
    <property type="entry name" value="T_SNARE"/>
    <property type="match status" value="1"/>
</dbReference>
<evidence type="ECO:0000313" key="11">
    <source>
        <dbReference type="EMBL" id="RXF72048.1"/>
    </source>
</evidence>
<dbReference type="PRINTS" id="PR00260">
    <property type="entry name" value="CHEMTRNSDUCR"/>
</dbReference>
<dbReference type="Pfam" id="PF00015">
    <property type="entry name" value="MCPsignal"/>
    <property type="match status" value="1"/>
</dbReference>
<keyword evidence="12" id="KW-1185">Reference proteome</keyword>
<evidence type="ECO:0000256" key="2">
    <source>
        <dbReference type="ARBA" id="ARBA00022519"/>
    </source>
</evidence>
<organism evidence="11 12">
    <name type="scientific">Hansschlegelia zhihuaiae</name>
    <dbReference type="NCBI Taxonomy" id="405005"/>
    <lineage>
        <taxon>Bacteria</taxon>
        <taxon>Pseudomonadati</taxon>
        <taxon>Pseudomonadota</taxon>
        <taxon>Alphaproteobacteria</taxon>
        <taxon>Hyphomicrobiales</taxon>
        <taxon>Methylopilaceae</taxon>
        <taxon>Hansschlegelia</taxon>
    </lineage>
</organism>
<evidence type="ECO:0000256" key="6">
    <source>
        <dbReference type="SAM" id="Coils"/>
    </source>
</evidence>
<accession>A0A4Q0MF12</accession>
<comment type="caution">
    <text evidence="11">The sequence shown here is derived from an EMBL/GenBank/DDBJ whole genome shotgun (WGS) entry which is preliminary data.</text>
</comment>
<comment type="subcellular location">
    <subcellularLocation>
        <location evidence="1">Cell inner membrane</location>
        <topology evidence="1">Multi-pass membrane protein</topology>
    </subcellularLocation>
</comment>
<sequence>MRIGSKILALVGALGAVALLVAGVAAATIVAYNDDVQEMKNASMRALYSERLNRLVTAVVMDARGIYASRDSTEAKKFGDGLMTSLGQIDDLLTRWRPIVPDADQPLFDTLAKGAQEFRAFRSETARLAADVSPQAANEQGNNEANRANRKAFQASIDALTMRSQKEAEDVSHHAEALFLQRMTLLLTLAVGGTLVAFAAAMFVARRQIVQPLREVTTAISRLASGDYRLSAGRDTKDEVGDLWRSMRVFAGAMQEADELRVAQADSDRMRAEMRRSEMNALAGSFEGSVGDLVQQLSAAARELESTSQTLAANADQTNAQSGALLSIATETAANVDAVAAAAEEFAVSAGEIGAQVARTARAASDAVQNVESAQARVRLLVEGSGKIGEFVSLIHDIAAQTNLLALNATIEAARAGEAGRGFAVVAAEVKQLAGQTGAATAEITEQINAIQIATRETVEAIDGIGASIGEVHHIATSVAVVVEEQQAASQEIARNVSGVAVGTQRVSQDMVEVRAAADQSGMGASRVRLAAGALAEQSSQLGLEVDGFLAGVRAA</sequence>
<reference evidence="11 12" key="1">
    <citation type="submission" date="2018-12" db="EMBL/GenBank/DDBJ databases">
        <title>bacterium Hansschlegelia zhihuaiae S113.</title>
        <authorList>
            <person name="He J."/>
        </authorList>
    </citation>
    <scope>NUCLEOTIDE SEQUENCE [LARGE SCALE GENOMIC DNA]</scope>
    <source>
        <strain evidence="11 12">S 113</strain>
    </source>
</reference>
<dbReference type="Proteomes" id="UP000289708">
    <property type="component" value="Unassembled WGS sequence"/>
</dbReference>
<dbReference type="OrthoDB" id="3289104at2"/>
<evidence type="ECO:0000256" key="4">
    <source>
        <dbReference type="ARBA" id="ARBA00029447"/>
    </source>
</evidence>
<dbReference type="InterPro" id="IPR004089">
    <property type="entry name" value="MCPsignal_dom"/>
</dbReference>
<keyword evidence="2" id="KW-0997">Cell inner membrane</keyword>
<dbReference type="GO" id="GO:0007165">
    <property type="term" value="P:signal transduction"/>
    <property type="evidence" value="ECO:0007669"/>
    <property type="project" value="UniProtKB-KW"/>
</dbReference>
<feature type="coiled-coil region" evidence="6">
    <location>
        <begin position="294"/>
        <end position="321"/>
    </location>
</feature>
<keyword evidence="2" id="KW-1003">Cell membrane</keyword>
<evidence type="ECO:0000256" key="7">
    <source>
        <dbReference type="SAM" id="Phobius"/>
    </source>
</evidence>
<keyword evidence="7" id="KW-0472">Membrane</keyword>
<keyword evidence="6" id="KW-0175">Coiled coil</keyword>
<evidence type="ECO:0000259" key="9">
    <source>
        <dbReference type="PROSITE" id="PS50192"/>
    </source>
</evidence>
<dbReference type="Gene3D" id="1.10.287.950">
    <property type="entry name" value="Methyl-accepting chemotaxis protein"/>
    <property type="match status" value="1"/>
</dbReference>
<protein>
    <submittedName>
        <fullName evidence="11">Methyl-accepting chemotaxis protein</fullName>
    </submittedName>
</protein>
<dbReference type="Gene3D" id="6.10.340.10">
    <property type="match status" value="1"/>
</dbReference>
<comment type="similarity">
    <text evidence="4">Belongs to the methyl-accepting chemotaxis (MCP) protein family.</text>
</comment>
<dbReference type="CDD" id="cd06225">
    <property type="entry name" value="HAMP"/>
    <property type="match status" value="1"/>
</dbReference>
<dbReference type="EMBL" id="RYFI01000014">
    <property type="protein sequence ID" value="RXF72048.1"/>
    <property type="molecule type" value="Genomic_DNA"/>
</dbReference>
<dbReference type="SMART" id="SM00304">
    <property type="entry name" value="HAMP"/>
    <property type="match status" value="1"/>
</dbReference>
<dbReference type="SMART" id="SM00283">
    <property type="entry name" value="MA"/>
    <property type="match status" value="1"/>
</dbReference>
<dbReference type="AlphaFoldDB" id="A0A4Q0MF12"/>
<dbReference type="PROSITE" id="PS50885">
    <property type="entry name" value="HAMP"/>
    <property type="match status" value="1"/>
</dbReference>
<evidence type="ECO:0000259" key="8">
    <source>
        <dbReference type="PROSITE" id="PS50111"/>
    </source>
</evidence>
<feature type="domain" description="HAMP" evidence="10">
    <location>
        <begin position="207"/>
        <end position="259"/>
    </location>
</feature>
<feature type="domain" description="Methyl-accepting transducer" evidence="8">
    <location>
        <begin position="300"/>
        <end position="536"/>
    </location>
</feature>
<keyword evidence="7" id="KW-0812">Transmembrane</keyword>
<dbReference type="GO" id="GO:0004888">
    <property type="term" value="F:transmembrane signaling receptor activity"/>
    <property type="evidence" value="ECO:0007669"/>
    <property type="project" value="InterPro"/>
</dbReference>
<dbReference type="GO" id="GO:0005886">
    <property type="term" value="C:plasma membrane"/>
    <property type="evidence" value="ECO:0007669"/>
    <property type="project" value="UniProtKB-SubCell"/>
</dbReference>
<evidence type="ECO:0000256" key="1">
    <source>
        <dbReference type="ARBA" id="ARBA00004429"/>
    </source>
</evidence>
<evidence type="ECO:0000313" key="12">
    <source>
        <dbReference type="Proteomes" id="UP000289708"/>
    </source>
</evidence>
<feature type="domain" description="T-SNARE coiled-coil homology" evidence="9">
    <location>
        <begin position="452"/>
        <end position="514"/>
    </location>
</feature>
<dbReference type="InterPro" id="IPR000727">
    <property type="entry name" value="T_SNARE_dom"/>
</dbReference>
<evidence type="ECO:0000256" key="3">
    <source>
        <dbReference type="ARBA" id="ARBA00023224"/>
    </source>
</evidence>
<evidence type="ECO:0000259" key="10">
    <source>
        <dbReference type="PROSITE" id="PS50885"/>
    </source>
</evidence>
<dbReference type="PANTHER" id="PTHR32089">
    <property type="entry name" value="METHYL-ACCEPTING CHEMOTAXIS PROTEIN MCPB"/>
    <property type="match status" value="1"/>
</dbReference>
<proteinExistence type="inferred from homology"/>
<keyword evidence="3 5" id="KW-0807">Transducer</keyword>